<dbReference type="Proteomes" id="UP000309992">
    <property type="component" value="Unassembled WGS sequence"/>
</dbReference>
<feature type="domain" description="HTH luxR-type" evidence="5">
    <location>
        <begin position="804"/>
        <end position="869"/>
    </location>
</feature>
<evidence type="ECO:0000256" key="2">
    <source>
        <dbReference type="ARBA" id="ARBA00023125"/>
    </source>
</evidence>
<evidence type="ECO:0000256" key="1">
    <source>
        <dbReference type="ARBA" id="ARBA00023015"/>
    </source>
</evidence>
<dbReference type="Pfam" id="PF25873">
    <property type="entry name" value="WHD_MalT"/>
    <property type="match status" value="1"/>
</dbReference>
<dbReference type="SUPFAM" id="SSF48452">
    <property type="entry name" value="TPR-like"/>
    <property type="match status" value="1"/>
</dbReference>
<keyword evidence="2" id="KW-0238">DNA-binding</keyword>
<dbReference type="InterPro" id="IPR036388">
    <property type="entry name" value="WH-like_DNA-bd_sf"/>
</dbReference>
<dbReference type="PROSITE" id="PS50043">
    <property type="entry name" value="HTH_LUXR_2"/>
    <property type="match status" value="1"/>
</dbReference>
<evidence type="ECO:0000256" key="3">
    <source>
        <dbReference type="ARBA" id="ARBA00023163"/>
    </source>
</evidence>
<dbReference type="SUPFAM" id="SSF46894">
    <property type="entry name" value="C-terminal effector domain of the bipartite response regulators"/>
    <property type="match status" value="1"/>
</dbReference>
<dbReference type="CDD" id="cd06170">
    <property type="entry name" value="LuxR_C_like"/>
    <property type="match status" value="1"/>
</dbReference>
<dbReference type="InterPro" id="IPR059106">
    <property type="entry name" value="WHD_MalT"/>
</dbReference>
<dbReference type="RefSeq" id="WP_113641017.1">
    <property type="nucleotide sequence ID" value="NZ_SWMS01000004.1"/>
</dbReference>
<evidence type="ECO:0000259" key="5">
    <source>
        <dbReference type="PROSITE" id="PS50043"/>
    </source>
</evidence>
<dbReference type="PRINTS" id="PR00038">
    <property type="entry name" value="HTHLUXR"/>
</dbReference>
<dbReference type="Pfam" id="PF00196">
    <property type="entry name" value="GerE"/>
    <property type="match status" value="1"/>
</dbReference>
<accession>A0ABY2S9W5</accession>
<evidence type="ECO:0000313" key="7">
    <source>
        <dbReference type="Proteomes" id="UP000309992"/>
    </source>
</evidence>
<keyword evidence="1" id="KW-0805">Transcription regulation</keyword>
<gene>
    <name evidence="6" type="ORF">FCN18_09935</name>
</gene>
<evidence type="ECO:0000313" key="6">
    <source>
        <dbReference type="EMBL" id="TKG71805.1"/>
    </source>
</evidence>
<sequence>MPQARNGDGRRRVPRVKISAPAPPPGLVSRPRLLALLDHARDTVATLVCAPAGFGKTCLLADWARRTGPAWVSLDTDDNNDGRFWTAVLEALGRSPAVPEHSALRSLAVPELPSADPGFLAEVGNALDELPAPVWLVLDDVQEITDPRPQRGLASLLRHQPSGLRLVLSSRYDPPLPLARLRLQDQLTEVRTHDLRFSPEEAGALLAAEDVHLDAGQRRRLVEQTEGWPAGLRLAVMSLHGAEDPDRFLAGFAENDRAMAEYLVTEVLSRLPGPLRDFARMISVCEEVTAGLANALSGGTEAGLRLDLLDRRYSLAVRAGQGRHTYRLHTLVRAHLLADLRRRTPDEARRLHGAASDWFAANGGPVQALVHATRAHSVERLTTLLRDHAVELVLTGEHEPLRRALGVLGDERIERSDLLVLVTALLWLEHGDLVSAERYLASVDGSRGLEALRGLVRSRQAQLRGDPGGILRASEQLARPRGPGLDALALLHRGTALLVVGQAKTAEAQVRAALGTATDNGQLYVVTQCLTVLASVAAAKGDHRELGRLAEDADERNVAHGWEDTVTGVTACVLRAYDALLRAEPRDCVYHAGRAERLVRARAAGGESGLCVLAAALAGAGAFELGERAEGLRRMGEARIASSDEGLPAAQVALCAVLEQRAALQLGWTEAARDVLLWCEGPLSGHGELALLRARAQLALGRYDSADQALRPLLNGYLAPAVPWSAVEARLVETALALRAGDRGRARRALVRALALAESMAVPFPLVSADPAVVELLTAQLGRLGAAERFAARVLATRAALLSPVPASALLTERERGVLRLLPTLRSFEEIAEDLTVSPNTVKTHVRAIYAKLGVRRRRDAVEAAAERGLLDPQWRVHADGG</sequence>
<keyword evidence="3" id="KW-0804">Transcription</keyword>
<dbReference type="PANTHER" id="PTHR44688:SF16">
    <property type="entry name" value="DNA-BINDING TRANSCRIPTIONAL ACTIVATOR DEVR_DOSR"/>
    <property type="match status" value="1"/>
</dbReference>
<dbReference type="SUPFAM" id="SSF52540">
    <property type="entry name" value="P-loop containing nucleoside triphosphate hydrolases"/>
    <property type="match status" value="1"/>
</dbReference>
<dbReference type="Gene3D" id="1.10.10.10">
    <property type="entry name" value="Winged helix-like DNA-binding domain superfamily/Winged helix DNA-binding domain"/>
    <property type="match status" value="1"/>
</dbReference>
<dbReference type="SMART" id="SM00421">
    <property type="entry name" value="HTH_LUXR"/>
    <property type="match status" value="1"/>
</dbReference>
<dbReference type="InterPro" id="IPR027417">
    <property type="entry name" value="P-loop_NTPase"/>
</dbReference>
<dbReference type="InterPro" id="IPR011990">
    <property type="entry name" value="TPR-like_helical_dom_sf"/>
</dbReference>
<feature type="region of interest" description="Disordered" evidence="4">
    <location>
        <begin position="1"/>
        <end position="24"/>
    </location>
</feature>
<dbReference type="InterPro" id="IPR000792">
    <property type="entry name" value="Tscrpt_reg_LuxR_C"/>
</dbReference>
<comment type="caution">
    <text evidence="6">The sequence shown here is derived from an EMBL/GenBank/DDBJ whole genome shotgun (WGS) entry which is preliminary data.</text>
</comment>
<keyword evidence="7" id="KW-1185">Reference proteome</keyword>
<dbReference type="InterPro" id="IPR016032">
    <property type="entry name" value="Sig_transdc_resp-reg_C-effctor"/>
</dbReference>
<dbReference type="EMBL" id="SWMS01000004">
    <property type="protein sequence ID" value="TKG71805.1"/>
    <property type="molecule type" value="Genomic_DNA"/>
</dbReference>
<organism evidence="6 7">
    <name type="scientific">Prauserella endophytica</name>
    <dbReference type="NCBI Taxonomy" id="1592324"/>
    <lineage>
        <taxon>Bacteria</taxon>
        <taxon>Bacillati</taxon>
        <taxon>Actinomycetota</taxon>
        <taxon>Actinomycetes</taxon>
        <taxon>Pseudonocardiales</taxon>
        <taxon>Pseudonocardiaceae</taxon>
        <taxon>Prauserella</taxon>
        <taxon>Prauserella coralliicola group</taxon>
    </lineage>
</organism>
<reference evidence="6 7" key="1">
    <citation type="journal article" date="2015" name="Antonie Van Leeuwenhoek">
        <title>Prauserella endophytica sp. nov., an endophytic actinobacterium isolated from Tamarix taklamakanensis.</title>
        <authorList>
            <person name="Liu J.M."/>
            <person name="Habden X."/>
            <person name="Guo L."/>
            <person name="Tuo L."/>
            <person name="Jiang Z.K."/>
            <person name="Liu S.W."/>
            <person name="Liu X.F."/>
            <person name="Chen L."/>
            <person name="Li R.F."/>
            <person name="Zhang Y.Q."/>
            <person name="Sun C.H."/>
        </authorList>
    </citation>
    <scope>NUCLEOTIDE SEQUENCE [LARGE SCALE GENOMIC DNA]</scope>
    <source>
        <strain evidence="6 7">CGMCC 4.7182</strain>
    </source>
</reference>
<dbReference type="PANTHER" id="PTHR44688">
    <property type="entry name" value="DNA-BINDING TRANSCRIPTIONAL ACTIVATOR DEVR_DOSR"/>
    <property type="match status" value="1"/>
</dbReference>
<proteinExistence type="predicted"/>
<dbReference type="Gene3D" id="3.40.50.300">
    <property type="entry name" value="P-loop containing nucleotide triphosphate hydrolases"/>
    <property type="match status" value="1"/>
</dbReference>
<protein>
    <submittedName>
        <fullName evidence="6">LuxR family transcriptional regulator</fullName>
    </submittedName>
</protein>
<evidence type="ECO:0000256" key="4">
    <source>
        <dbReference type="SAM" id="MobiDB-lite"/>
    </source>
</evidence>
<name>A0ABY2S9W5_9PSEU</name>